<comment type="caution">
    <text evidence="6">The sequence shown here is derived from an EMBL/GenBank/DDBJ whole genome shotgun (WGS) entry which is preliminary data.</text>
</comment>
<dbReference type="InterPro" id="IPR050147">
    <property type="entry name" value="Ser/Thr_Dehydratase"/>
</dbReference>
<dbReference type="PANTHER" id="PTHR48078:SF6">
    <property type="entry name" value="L-THREONINE DEHYDRATASE CATABOLIC TDCB"/>
    <property type="match status" value="1"/>
</dbReference>
<comment type="cofactor">
    <cofactor evidence="1">
        <name>pyridoxal 5'-phosphate</name>
        <dbReference type="ChEBI" id="CHEBI:597326"/>
    </cofactor>
</comment>
<evidence type="ECO:0000256" key="2">
    <source>
        <dbReference type="ARBA" id="ARBA00022545"/>
    </source>
</evidence>
<dbReference type="InterPro" id="IPR001926">
    <property type="entry name" value="TrpB-like_PALP"/>
</dbReference>
<name>A0ABQ2TH44_STRBA</name>
<proteinExistence type="predicted"/>
<keyword evidence="4" id="KW-0456">Lyase</keyword>
<dbReference type="InterPro" id="IPR036052">
    <property type="entry name" value="TrpB-like_PALP_sf"/>
</dbReference>
<accession>A0ABQ2TH44</accession>
<organism evidence="6 7">
    <name type="scientific">Streptomyces badius</name>
    <dbReference type="NCBI Taxonomy" id="1941"/>
    <lineage>
        <taxon>Bacteria</taxon>
        <taxon>Bacillati</taxon>
        <taxon>Actinomycetota</taxon>
        <taxon>Actinomycetes</taxon>
        <taxon>Kitasatosporales</taxon>
        <taxon>Streptomycetaceae</taxon>
        <taxon>Streptomyces</taxon>
    </lineage>
</organism>
<evidence type="ECO:0000256" key="1">
    <source>
        <dbReference type="ARBA" id="ARBA00001933"/>
    </source>
</evidence>
<protein>
    <submittedName>
        <fullName evidence="6">Cysteate synthase</fullName>
    </submittedName>
</protein>
<feature type="domain" description="Tryptophan synthase beta chain-like PALP" evidence="5">
    <location>
        <begin position="94"/>
        <end position="383"/>
    </location>
</feature>
<evidence type="ECO:0000313" key="6">
    <source>
        <dbReference type="EMBL" id="GGS70132.1"/>
    </source>
</evidence>
<keyword evidence="7" id="KW-1185">Reference proteome</keyword>
<keyword evidence="2" id="KW-0174">Coenzyme M biosynthesis</keyword>
<dbReference type="Gene3D" id="3.40.50.1100">
    <property type="match status" value="2"/>
</dbReference>
<dbReference type="RefSeq" id="WP_199889220.1">
    <property type="nucleotide sequence ID" value="NZ_BMSZ01000015.1"/>
</dbReference>
<dbReference type="NCBIfam" id="TIGR03844">
    <property type="entry name" value="cysteate_syn"/>
    <property type="match status" value="1"/>
</dbReference>
<dbReference type="EMBL" id="BMSZ01000015">
    <property type="protein sequence ID" value="GGS70132.1"/>
    <property type="molecule type" value="Genomic_DNA"/>
</dbReference>
<evidence type="ECO:0000256" key="4">
    <source>
        <dbReference type="ARBA" id="ARBA00023239"/>
    </source>
</evidence>
<dbReference type="InterPro" id="IPR022401">
    <property type="entry name" value="Cysteate_synthase"/>
</dbReference>
<dbReference type="PANTHER" id="PTHR48078">
    <property type="entry name" value="THREONINE DEHYDRATASE, MITOCHONDRIAL-RELATED"/>
    <property type="match status" value="1"/>
</dbReference>
<dbReference type="Pfam" id="PF00291">
    <property type="entry name" value="PALP"/>
    <property type="match status" value="1"/>
</dbReference>
<reference evidence="7" key="1">
    <citation type="journal article" date="2019" name="Int. J. Syst. Evol. Microbiol.">
        <title>The Global Catalogue of Microorganisms (GCM) 10K type strain sequencing project: providing services to taxonomists for standard genome sequencing and annotation.</title>
        <authorList>
            <consortium name="The Broad Institute Genomics Platform"/>
            <consortium name="The Broad Institute Genome Sequencing Center for Infectious Disease"/>
            <person name="Wu L."/>
            <person name="Ma J."/>
        </authorList>
    </citation>
    <scope>NUCLEOTIDE SEQUENCE [LARGE SCALE GENOMIC DNA]</scope>
    <source>
        <strain evidence="7">JCM 4350</strain>
    </source>
</reference>
<dbReference type="Proteomes" id="UP000659767">
    <property type="component" value="Unassembled WGS sequence"/>
</dbReference>
<evidence type="ECO:0000256" key="3">
    <source>
        <dbReference type="ARBA" id="ARBA00022898"/>
    </source>
</evidence>
<gene>
    <name evidence="6" type="ORF">GCM10010253_51360</name>
</gene>
<evidence type="ECO:0000313" key="7">
    <source>
        <dbReference type="Proteomes" id="UP000659767"/>
    </source>
</evidence>
<keyword evidence="3" id="KW-0663">Pyridoxal phosphate</keyword>
<dbReference type="SUPFAM" id="SSF53686">
    <property type="entry name" value="Tryptophan synthase beta subunit-like PLP-dependent enzymes"/>
    <property type="match status" value="1"/>
</dbReference>
<sequence>MCHYSLSCPACGLKQVDDGLTLSCAGDHAPALLQTEYEARTFEPLRDVDGIFRYRPWLPVVRTFAGAGRTTVLRSERLCRFLDMPGVRVAFNGYWPERGGFLETGTFKELEAYTVLGRMPENAPVLVVASAGNTAAAFAAVCSRYAVPCLLIIPDTGLDRIKLREDLHPAVRLVVVEGADYADVIALSEEAAKWPGFVVEGGVRNVARRDGLGTVMYAAAEETGELPEYYFQAVGSAAGAIGVHEAAKRVRETMSGPAGPLPRLMLSQNAGFAPIHRAWQGRTRAFTPAGGGRNALRDVFADELTNRRPPYAVHSGVFDVLTESGGDVVTVDREDAVAARRVFDDLESIDLEPAAAVAVASLFTAVAEGRVPRNASVLLNITGGGRARMARDHTLRQAEPHLRVRLDGSHDAVLGAIRDLFDTGAGDTGPGSRLAGWIGR</sequence>
<evidence type="ECO:0000259" key="5">
    <source>
        <dbReference type="Pfam" id="PF00291"/>
    </source>
</evidence>